<organism evidence="1 2">
    <name type="scientific">Halorubrum phage HRTV-17</name>
    <dbReference type="NCBI Taxonomy" id="2877997"/>
    <lineage>
        <taxon>Viruses</taxon>
        <taxon>Duplodnaviria</taxon>
        <taxon>Heunggongvirae</taxon>
        <taxon>Uroviricota</taxon>
        <taxon>Caudoviricetes</taxon>
        <taxon>Thumleimavirales</taxon>
        <taxon>Hafunaviridae</taxon>
        <taxon>Haloferacalesvirus</taxon>
        <taxon>Haloferacalesvirus hv8</taxon>
    </lineage>
</organism>
<sequence>MSTFIDQRLHSTRKKLTAVPRSPLVIREKLSATDRVILHLGKVVELSKHDKRTGSNEQ</sequence>
<gene>
    <name evidence="1" type="ORF">HRTV-17_gp85</name>
</gene>
<dbReference type="Proteomes" id="UP000827294">
    <property type="component" value="Segment"/>
</dbReference>
<dbReference type="EMBL" id="MZ334493">
    <property type="protein sequence ID" value="UBF19284.1"/>
    <property type="molecule type" value="Genomic_DNA"/>
</dbReference>
<protein>
    <submittedName>
        <fullName evidence="1">Uncharacterized protein</fullName>
    </submittedName>
</protein>
<evidence type="ECO:0000313" key="2">
    <source>
        <dbReference type="Proteomes" id="UP000827294"/>
    </source>
</evidence>
<name>A0AAE9BV44_9CAUD</name>
<proteinExistence type="predicted"/>
<reference evidence="1" key="1">
    <citation type="submission" date="2021-05" db="EMBL/GenBank/DDBJ databases">
        <title>Diversity, taxonomy and evolution of archaeal viruses of the class Caudoviricetes.</title>
        <authorList>
            <person name="Liu Y."/>
            <person name="Demina T.A."/>
            <person name="Roux S."/>
            <person name="Aiewsakun P."/>
            <person name="Kazlauskas D."/>
            <person name="Simmonds P."/>
            <person name="Prangishvili D."/>
            <person name="Oksanen H.M."/>
            <person name="Krupovic M."/>
        </authorList>
    </citation>
    <scope>NUCLEOTIDE SEQUENCE</scope>
    <source>
        <strain evidence="1">HRTV-17/5</strain>
    </source>
</reference>
<evidence type="ECO:0000313" key="1">
    <source>
        <dbReference type="EMBL" id="UBF19284.1"/>
    </source>
</evidence>
<accession>A0AAE9BV44</accession>